<dbReference type="Proteomes" id="UP000504633">
    <property type="component" value="Unplaced"/>
</dbReference>
<sequence length="234" mass="27346">MLLSHELLGQQLRQLYVREWEPYAPRQLSSHNSAYTILQSHRHCWQRVRQHEVRYSGGEEQDKLDSQGSNCTVVVPLFNMWMRLHSIKPSSTIINPLNGVCRLQLERQPLQQNLCWVISILWNKFYQRVFSTAQFVDAATQTLNRKQAKANRKQNWWQNLALRFQGITKKLEQALIPGSPGLSYAYQSAALELIDLMLISTEINYVLVDFIVNNDDQLKEIFQKEEDQLVSESK</sequence>
<protein>
    <submittedName>
        <fullName evidence="2">Uncharacterized protein LOC111604992</fullName>
    </submittedName>
</protein>
<dbReference type="KEGG" id="dhe:111604992"/>
<organism evidence="1 2">
    <name type="scientific">Drosophila hydei</name>
    <name type="common">Fruit fly</name>
    <dbReference type="NCBI Taxonomy" id="7224"/>
    <lineage>
        <taxon>Eukaryota</taxon>
        <taxon>Metazoa</taxon>
        <taxon>Ecdysozoa</taxon>
        <taxon>Arthropoda</taxon>
        <taxon>Hexapoda</taxon>
        <taxon>Insecta</taxon>
        <taxon>Pterygota</taxon>
        <taxon>Neoptera</taxon>
        <taxon>Endopterygota</taxon>
        <taxon>Diptera</taxon>
        <taxon>Brachycera</taxon>
        <taxon>Muscomorpha</taxon>
        <taxon>Ephydroidea</taxon>
        <taxon>Drosophilidae</taxon>
        <taxon>Drosophila</taxon>
    </lineage>
</organism>
<reference evidence="2" key="1">
    <citation type="submission" date="2025-08" db="UniProtKB">
        <authorList>
            <consortium name="RefSeq"/>
        </authorList>
    </citation>
    <scope>IDENTIFICATION</scope>
    <source>
        <strain evidence="2">15085-1641.00</strain>
        <tissue evidence="2">Whole body</tissue>
    </source>
</reference>
<dbReference type="OMA" id="REWHSVS"/>
<dbReference type="GeneID" id="111604992"/>
<evidence type="ECO:0000313" key="2">
    <source>
        <dbReference type="RefSeq" id="XP_023179078.2"/>
    </source>
</evidence>
<dbReference type="OrthoDB" id="7835020at2759"/>
<evidence type="ECO:0000313" key="1">
    <source>
        <dbReference type="Proteomes" id="UP000504633"/>
    </source>
</evidence>
<accession>A0A6J1MCI8</accession>
<dbReference type="AlphaFoldDB" id="A0A6J1MCI8"/>
<name>A0A6J1MCI8_DROHY</name>
<dbReference type="RefSeq" id="XP_023179078.2">
    <property type="nucleotide sequence ID" value="XM_023323310.2"/>
</dbReference>
<gene>
    <name evidence="2" type="primary">LOC111604992</name>
</gene>
<proteinExistence type="predicted"/>
<keyword evidence="1" id="KW-1185">Reference proteome</keyword>